<comment type="subcellular location">
    <subcellularLocation>
        <location evidence="1">Cell membrane</location>
        <topology evidence="1">Multi-pass membrane protein</topology>
    </subcellularLocation>
</comment>
<dbReference type="EMBL" id="VNIA01000005">
    <property type="protein sequence ID" value="TYP97002.1"/>
    <property type="molecule type" value="Genomic_DNA"/>
</dbReference>
<evidence type="ECO:0000256" key="3">
    <source>
        <dbReference type="ARBA" id="ARBA00022676"/>
    </source>
</evidence>
<evidence type="ECO:0000256" key="6">
    <source>
        <dbReference type="ARBA" id="ARBA00022989"/>
    </source>
</evidence>
<sequence>MNKVLLFFKEHPASSWVLGFQLFRFILLPFMGLMPQDAYYYFYGENLSLSYFDHPGMIGYQLRLFTDIFGKSVFVIKFSDFVITSLTIYSFYKLATKFISKERANTATLLLVSTLFISILTFNSTPDVPLILFWTLSILFLYKAIFENKKWFWLLGGITMGLAFDSKYTALLLQIGLLAFLGFSNKYRKLLRSPWLWVCLLISLAVTFPIWYWNYQHDFASFAFQSTKRTGSISKLNLNFNFFFGAIGHQLFLLLPILFSVFTFFTYKYVKRAITKFKLPSSKVLFLLAFFIPTFVGFFSLTPIYWVKLNWMMPSYITGVILASFFISKKLIKWQIGFSIFIHVLLALQVIFYIVPIKSDDTWVGWKELAKETKELQKTYPNTFIFSDDNYKTSACLNFYLDEKVYAQNIIGKHALHFDYLGDNLKTLNGKNAIFIDSDKRFKNHNKKGDILPELKFHFSQITELEPIIVSINDKEVRKFWVYYCKNYNATP</sequence>
<organism evidence="10 11">
    <name type="scientific">Tenacibaculum adriaticum</name>
    <dbReference type="NCBI Taxonomy" id="413713"/>
    <lineage>
        <taxon>Bacteria</taxon>
        <taxon>Pseudomonadati</taxon>
        <taxon>Bacteroidota</taxon>
        <taxon>Flavobacteriia</taxon>
        <taxon>Flavobacteriales</taxon>
        <taxon>Flavobacteriaceae</taxon>
        <taxon>Tenacibaculum</taxon>
    </lineage>
</organism>
<evidence type="ECO:0000313" key="11">
    <source>
        <dbReference type="Proteomes" id="UP000323136"/>
    </source>
</evidence>
<evidence type="ECO:0000256" key="4">
    <source>
        <dbReference type="ARBA" id="ARBA00022679"/>
    </source>
</evidence>
<dbReference type="OrthoDB" id="9813729at2"/>
<evidence type="ECO:0000256" key="2">
    <source>
        <dbReference type="ARBA" id="ARBA00022475"/>
    </source>
</evidence>
<dbReference type="Pfam" id="PF13231">
    <property type="entry name" value="PMT_2"/>
    <property type="match status" value="1"/>
</dbReference>
<keyword evidence="6 8" id="KW-1133">Transmembrane helix</keyword>
<feature type="transmembrane region" description="Helical" evidence="8">
    <location>
        <begin position="285"/>
        <end position="305"/>
    </location>
</feature>
<proteinExistence type="predicted"/>
<feature type="domain" description="Glycosyltransferase RgtA/B/C/D-like" evidence="9">
    <location>
        <begin position="53"/>
        <end position="213"/>
    </location>
</feature>
<dbReference type="GO" id="GO:0005886">
    <property type="term" value="C:plasma membrane"/>
    <property type="evidence" value="ECO:0007669"/>
    <property type="project" value="UniProtKB-SubCell"/>
</dbReference>
<evidence type="ECO:0000259" key="9">
    <source>
        <dbReference type="Pfam" id="PF13231"/>
    </source>
</evidence>
<feature type="transmembrane region" description="Helical" evidence="8">
    <location>
        <begin position="195"/>
        <end position="213"/>
    </location>
</feature>
<keyword evidence="7 8" id="KW-0472">Membrane</keyword>
<name>A0A5S5DQ86_9FLAO</name>
<dbReference type="Proteomes" id="UP000323136">
    <property type="component" value="Unassembled WGS sequence"/>
</dbReference>
<reference evidence="10 11" key="1">
    <citation type="submission" date="2019-07" db="EMBL/GenBank/DDBJ databases">
        <title>Genomic Encyclopedia of Type Strains, Phase IV (KMG-IV): sequencing the most valuable type-strain genomes for metagenomic binning, comparative biology and taxonomic classification.</title>
        <authorList>
            <person name="Goeker M."/>
        </authorList>
    </citation>
    <scope>NUCLEOTIDE SEQUENCE [LARGE SCALE GENOMIC DNA]</scope>
    <source>
        <strain evidence="10 11">DSM 18961</strain>
    </source>
</reference>
<evidence type="ECO:0000256" key="1">
    <source>
        <dbReference type="ARBA" id="ARBA00004651"/>
    </source>
</evidence>
<feature type="transmembrane region" description="Helical" evidence="8">
    <location>
        <begin position="13"/>
        <end position="33"/>
    </location>
</feature>
<dbReference type="AlphaFoldDB" id="A0A5S5DQ86"/>
<feature type="transmembrane region" description="Helical" evidence="8">
    <location>
        <begin position="311"/>
        <end position="327"/>
    </location>
</feature>
<dbReference type="PANTHER" id="PTHR33908:SF11">
    <property type="entry name" value="MEMBRANE PROTEIN"/>
    <property type="match status" value="1"/>
</dbReference>
<evidence type="ECO:0000256" key="5">
    <source>
        <dbReference type="ARBA" id="ARBA00022692"/>
    </source>
</evidence>
<keyword evidence="11" id="KW-1185">Reference proteome</keyword>
<keyword evidence="5 8" id="KW-0812">Transmembrane</keyword>
<evidence type="ECO:0000256" key="7">
    <source>
        <dbReference type="ARBA" id="ARBA00023136"/>
    </source>
</evidence>
<dbReference type="InterPro" id="IPR050297">
    <property type="entry name" value="LipidA_mod_glycosyltrf_83"/>
</dbReference>
<keyword evidence="4 10" id="KW-0808">Transferase</keyword>
<dbReference type="PANTHER" id="PTHR33908">
    <property type="entry name" value="MANNOSYLTRANSFERASE YKCB-RELATED"/>
    <property type="match status" value="1"/>
</dbReference>
<feature type="transmembrane region" description="Helical" evidence="8">
    <location>
        <begin position="334"/>
        <end position="355"/>
    </location>
</feature>
<keyword evidence="2" id="KW-1003">Cell membrane</keyword>
<protein>
    <submittedName>
        <fullName evidence="10">Dolichyl-phosphate-mannose-protein mannosyltransferase</fullName>
    </submittedName>
</protein>
<feature type="transmembrane region" description="Helical" evidence="8">
    <location>
        <begin position="104"/>
        <end position="122"/>
    </location>
</feature>
<accession>A0A5S5DQ86</accession>
<gene>
    <name evidence="10" type="ORF">C7447_10515</name>
</gene>
<evidence type="ECO:0000256" key="8">
    <source>
        <dbReference type="SAM" id="Phobius"/>
    </source>
</evidence>
<comment type="caution">
    <text evidence="10">The sequence shown here is derived from an EMBL/GenBank/DDBJ whole genome shotgun (WGS) entry which is preliminary data.</text>
</comment>
<feature type="transmembrane region" description="Helical" evidence="8">
    <location>
        <begin position="73"/>
        <end position="92"/>
    </location>
</feature>
<evidence type="ECO:0000313" key="10">
    <source>
        <dbReference type="EMBL" id="TYP97002.1"/>
    </source>
</evidence>
<dbReference type="InterPro" id="IPR038731">
    <property type="entry name" value="RgtA/B/C-like"/>
</dbReference>
<dbReference type="GO" id="GO:0016763">
    <property type="term" value="F:pentosyltransferase activity"/>
    <property type="evidence" value="ECO:0007669"/>
    <property type="project" value="TreeGrafter"/>
</dbReference>
<dbReference type="GO" id="GO:0009103">
    <property type="term" value="P:lipopolysaccharide biosynthetic process"/>
    <property type="evidence" value="ECO:0007669"/>
    <property type="project" value="UniProtKB-ARBA"/>
</dbReference>
<dbReference type="RefSeq" id="WP_148870939.1">
    <property type="nucleotide sequence ID" value="NZ_VNIA01000005.1"/>
</dbReference>
<feature type="transmembrane region" description="Helical" evidence="8">
    <location>
        <begin position="242"/>
        <end position="265"/>
    </location>
</feature>
<keyword evidence="3 10" id="KW-0328">Glycosyltransferase</keyword>